<name>A0A1X2HKG3_SYNRA</name>
<sequence>MYRLCISLSCHVDVECPNCFNQLRKPFPSTVKTRYDELFTNANVPLDPLLSYELCKLHELEHVVKPQGIAKGYPTNIDFEKMAERVTALLPSLALFMKRDGGSHFLLAQKHLRESMVPEKRSPLWDNSRNMLAV</sequence>
<accession>A0A1X2HKG3</accession>
<dbReference type="AlphaFoldDB" id="A0A1X2HKG3"/>
<comment type="caution">
    <text evidence="1">The sequence shown here is derived from an EMBL/GenBank/DDBJ whole genome shotgun (WGS) entry which is preliminary data.</text>
</comment>
<gene>
    <name evidence="1" type="ORF">BCR43DRAFT_217679</name>
</gene>
<evidence type="ECO:0000313" key="2">
    <source>
        <dbReference type="Proteomes" id="UP000242180"/>
    </source>
</evidence>
<evidence type="ECO:0000313" key="1">
    <source>
        <dbReference type="EMBL" id="ORY99076.1"/>
    </source>
</evidence>
<dbReference type="InParanoid" id="A0A1X2HKG3"/>
<dbReference type="OrthoDB" id="128308at2759"/>
<dbReference type="EMBL" id="MCGN01000003">
    <property type="protein sequence ID" value="ORY99076.1"/>
    <property type="molecule type" value="Genomic_DNA"/>
</dbReference>
<organism evidence="1 2">
    <name type="scientific">Syncephalastrum racemosum</name>
    <name type="common">Filamentous fungus</name>
    <dbReference type="NCBI Taxonomy" id="13706"/>
    <lineage>
        <taxon>Eukaryota</taxon>
        <taxon>Fungi</taxon>
        <taxon>Fungi incertae sedis</taxon>
        <taxon>Mucoromycota</taxon>
        <taxon>Mucoromycotina</taxon>
        <taxon>Mucoromycetes</taxon>
        <taxon>Mucorales</taxon>
        <taxon>Syncephalastraceae</taxon>
        <taxon>Syncephalastrum</taxon>
    </lineage>
</organism>
<protein>
    <submittedName>
        <fullName evidence="1">Uncharacterized protein</fullName>
    </submittedName>
</protein>
<proteinExistence type="predicted"/>
<dbReference type="Proteomes" id="UP000242180">
    <property type="component" value="Unassembled WGS sequence"/>
</dbReference>
<reference evidence="1 2" key="1">
    <citation type="submission" date="2016-07" db="EMBL/GenBank/DDBJ databases">
        <title>Pervasive Adenine N6-methylation of Active Genes in Fungi.</title>
        <authorList>
            <consortium name="DOE Joint Genome Institute"/>
            <person name="Mondo S.J."/>
            <person name="Dannebaum R.O."/>
            <person name="Kuo R.C."/>
            <person name="Labutti K."/>
            <person name="Haridas S."/>
            <person name="Kuo A."/>
            <person name="Salamov A."/>
            <person name="Ahrendt S.R."/>
            <person name="Lipzen A."/>
            <person name="Sullivan W."/>
            <person name="Andreopoulos W.B."/>
            <person name="Clum A."/>
            <person name="Lindquist E."/>
            <person name="Daum C."/>
            <person name="Ramamoorthy G.K."/>
            <person name="Gryganskyi A."/>
            <person name="Culley D."/>
            <person name="Magnuson J.K."/>
            <person name="James T.Y."/>
            <person name="O'Malley M.A."/>
            <person name="Stajich J.E."/>
            <person name="Spatafora J.W."/>
            <person name="Visel A."/>
            <person name="Grigoriev I.V."/>
        </authorList>
    </citation>
    <scope>NUCLEOTIDE SEQUENCE [LARGE SCALE GENOMIC DNA]</scope>
    <source>
        <strain evidence="1 2">NRRL 2496</strain>
    </source>
</reference>
<keyword evidence="2" id="KW-1185">Reference proteome</keyword>